<organism evidence="2 3">
    <name type="scientific">Pyricularia oryzae</name>
    <name type="common">Rice blast fungus</name>
    <name type="synonym">Magnaporthe oryzae</name>
    <dbReference type="NCBI Taxonomy" id="318829"/>
    <lineage>
        <taxon>Eukaryota</taxon>
        <taxon>Fungi</taxon>
        <taxon>Dikarya</taxon>
        <taxon>Ascomycota</taxon>
        <taxon>Pezizomycotina</taxon>
        <taxon>Sordariomycetes</taxon>
        <taxon>Sordariomycetidae</taxon>
        <taxon>Magnaporthales</taxon>
        <taxon>Pyriculariaceae</taxon>
        <taxon>Pyricularia</taxon>
    </lineage>
</organism>
<proteinExistence type="predicted"/>
<dbReference type="Proteomes" id="UP000294847">
    <property type="component" value="Chromosome 6"/>
</dbReference>
<dbReference type="EMBL" id="CP034209">
    <property type="protein sequence ID" value="QBZ64294.1"/>
    <property type="molecule type" value="Genomic_DNA"/>
</dbReference>
<name>A0A4P7NPL2_PYROR</name>
<sequence>MFAKTILPGRQGPASADNSDWKNRIKFFDSTWKRGFWGSCTSSPMHLVFTAEYCIPPMSSLPAAEQLNIPSSPMRRVLPY</sequence>
<dbReference type="AlphaFoldDB" id="A0A4P7NPL2"/>
<feature type="region of interest" description="Disordered" evidence="1">
    <location>
        <begin position="1"/>
        <end position="20"/>
    </location>
</feature>
<evidence type="ECO:0000256" key="1">
    <source>
        <dbReference type="SAM" id="MobiDB-lite"/>
    </source>
</evidence>
<accession>A0A4P7NPL2</accession>
<evidence type="ECO:0000313" key="3">
    <source>
        <dbReference type="Proteomes" id="UP000294847"/>
    </source>
</evidence>
<feature type="non-terminal residue" evidence="2">
    <location>
        <position position="80"/>
    </location>
</feature>
<protein>
    <submittedName>
        <fullName evidence="2">Uncharacterized protein</fullName>
    </submittedName>
</protein>
<reference evidence="2 3" key="1">
    <citation type="journal article" date="2019" name="Mol. Biol. Evol.">
        <title>Blast fungal genomes show frequent chromosomal changes, gene gains and losses, and effector gene turnover.</title>
        <authorList>
            <person name="Gomez Luciano L.B."/>
            <person name="Jason Tsai I."/>
            <person name="Chuma I."/>
            <person name="Tosa Y."/>
            <person name="Chen Y.H."/>
            <person name="Li J.Y."/>
            <person name="Li M.Y."/>
            <person name="Jade Lu M.Y."/>
            <person name="Nakayashiki H."/>
            <person name="Li W.H."/>
        </authorList>
    </citation>
    <scope>NUCLEOTIDE SEQUENCE [LARGE SCALE GENOMIC DNA]</scope>
    <source>
        <strain evidence="2">MZ5-1-6</strain>
    </source>
</reference>
<gene>
    <name evidence="2" type="ORF">PoMZ_05989</name>
</gene>
<evidence type="ECO:0000313" key="2">
    <source>
        <dbReference type="EMBL" id="QBZ64294.1"/>
    </source>
</evidence>